<name>A0A1F5GZ93_9BACT</name>
<dbReference type="PROSITE" id="PS50991">
    <property type="entry name" value="PYR_CT"/>
    <property type="match status" value="1"/>
</dbReference>
<dbReference type="InterPro" id="IPR000891">
    <property type="entry name" value="PYR_CT"/>
</dbReference>
<gene>
    <name evidence="3" type="ORF">A3A49_02235</name>
</gene>
<evidence type="ECO:0000313" key="3">
    <source>
        <dbReference type="EMBL" id="OGD97181.1"/>
    </source>
</evidence>
<accession>A0A1F5GZ93</accession>
<evidence type="ECO:0000313" key="4">
    <source>
        <dbReference type="Proteomes" id="UP000176740"/>
    </source>
</evidence>
<dbReference type="Pfam" id="PF00682">
    <property type="entry name" value="HMGL-like"/>
    <property type="match status" value="1"/>
</dbReference>
<reference evidence="3 4" key="1">
    <citation type="journal article" date="2016" name="Nat. Commun.">
        <title>Thousands of microbial genomes shed light on interconnected biogeochemical processes in an aquifer system.</title>
        <authorList>
            <person name="Anantharaman K."/>
            <person name="Brown C.T."/>
            <person name="Hug L.A."/>
            <person name="Sharon I."/>
            <person name="Castelle C.J."/>
            <person name="Probst A.J."/>
            <person name="Thomas B.C."/>
            <person name="Singh A."/>
            <person name="Wilkins M.J."/>
            <person name="Karaoz U."/>
            <person name="Brodie E.L."/>
            <person name="Williams K.H."/>
            <person name="Hubbard S.S."/>
            <person name="Banfield J.F."/>
        </authorList>
    </citation>
    <scope>NUCLEOTIDE SEQUENCE [LARGE SCALE GENOMIC DNA]</scope>
</reference>
<keyword evidence="1" id="KW-0808">Transferase</keyword>
<dbReference type="InterPro" id="IPR013785">
    <property type="entry name" value="Aldolase_TIM"/>
</dbReference>
<dbReference type="PANTHER" id="PTHR42880:SF1">
    <property type="entry name" value="ISOPROPYLMALATE_HOMOCITRATE_CITRAMALATE SYNTHASE FAMILY PROTEIN"/>
    <property type="match status" value="1"/>
</dbReference>
<proteinExistence type="predicted"/>
<dbReference type="Gene3D" id="1.10.238.260">
    <property type="match status" value="1"/>
</dbReference>
<dbReference type="SUPFAM" id="SSF51569">
    <property type="entry name" value="Aldolase"/>
    <property type="match status" value="1"/>
</dbReference>
<dbReference type="PANTHER" id="PTHR42880">
    <property type="entry name" value="HOMOCITRATE SYNTHASE"/>
    <property type="match status" value="1"/>
</dbReference>
<dbReference type="AlphaFoldDB" id="A0A1F5GZ93"/>
<dbReference type="CDD" id="cd03174">
    <property type="entry name" value="DRE_TIM_metallolyase"/>
    <property type="match status" value="1"/>
</dbReference>
<dbReference type="Proteomes" id="UP000176740">
    <property type="component" value="Unassembled WGS sequence"/>
</dbReference>
<dbReference type="Gene3D" id="3.20.20.70">
    <property type="entry name" value="Aldolase class I"/>
    <property type="match status" value="1"/>
</dbReference>
<evidence type="ECO:0000256" key="1">
    <source>
        <dbReference type="ARBA" id="ARBA00022679"/>
    </source>
</evidence>
<feature type="domain" description="Pyruvate carboxyltransferase" evidence="2">
    <location>
        <begin position="27"/>
        <end position="295"/>
    </location>
</feature>
<evidence type="ECO:0000259" key="2">
    <source>
        <dbReference type="PROSITE" id="PS50991"/>
    </source>
</evidence>
<comment type="caution">
    <text evidence="3">The sequence shown here is derived from an EMBL/GenBank/DDBJ whole genome shotgun (WGS) entry which is preliminary data.</text>
</comment>
<protein>
    <recommendedName>
        <fullName evidence="2">Pyruvate carboxyltransferase domain-containing protein</fullName>
    </recommendedName>
</protein>
<organism evidence="3 4">
    <name type="scientific">Candidatus Curtissbacteria bacterium RIFCSPLOWO2_01_FULL_38_11b</name>
    <dbReference type="NCBI Taxonomy" id="1797725"/>
    <lineage>
        <taxon>Bacteria</taxon>
        <taxon>Candidatus Curtissiibacteriota</taxon>
    </lineage>
</organism>
<dbReference type="EMBL" id="MFBO01000036">
    <property type="protein sequence ID" value="OGD97181.1"/>
    <property type="molecule type" value="Genomic_DNA"/>
</dbReference>
<sequence>MSERIPTYDWSNHEGPTSQVKASVFPVEIDDETLRDGLQGIQLESHPSLEKKRIYLRLASQFVDHADIGFPGSEELHKKEIAQLISFVEARNLGISLSAAARGAMKSDIEPIIDISHGLDGYRLEADIFLDSSSLRAKVEGWDRSEKFKQLRDNISLLHKHNLPVMFVAERATSTSPEELGEVFQIAADLGVERLCIADTQGRANHRAIQNIFRWSFSEFAQKFPDIKWDAHFHNGRGLGISNCLIASEEGVDRVHATSFCIGEGPGNADLATLLINLNLSGYRDKDLRELNKFSRIASELLEFPISSNAPVIGKSSFATGSGVHAAALHKEASLNGEVGIYFPFPPGDVGATPDVRVGPFSGAHNVYLVLKRLQIEPTEEIVQAILAEAKEQRNLLIDETIIGITQQFLNGEKQKI</sequence>
<dbReference type="STRING" id="1797725.A3A49_02235"/>
<dbReference type="GO" id="GO:0016740">
    <property type="term" value="F:transferase activity"/>
    <property type="evidence" value="ECO:0007669"/>
    <property type="project" value="UniProtKB-KW"/>
</dbReference>